<dbReference type="InterPro" id="IPR006145">
    <property type="entry name" value="PsdUridine_synth_RsuA/RluA"/>
</dbReference>
<dbReference type="GO" id="GO:0001522">
    <property type="term" value="P:pseudouridine synthesis"/>
    <property type="evidence" value="ECO:0007669"/>
    <property type="project" value="InterPro"/>
</dbReference>
<dbReference type="STRING" id="596327.PORUE0001_0406"/>
<accession>C2MD85</accession>
<reference evidence="4 5" key="1">
    <citation type="submission" date="2009-04" db="EMBL/GenBank/DDBJ databases">
        <authorList>
            <person name="Sebastian Y."/>
            <person name="Madupu R."/>
            <person name="Durkin A.S."/>
            <person name="Torralba M."/>
            <person name="Methe B."/>
            <person name="Sutton G.G."/>
            <person name="Strausberg R.L."/>
            <person name="Nelson K.E."/>
        </authorList>
    </citation>
    <scope>NUCLEOTIDE SEQUENCE [LARGE SCALE GENOMIC DNA]</scope>
    <source>
        <strain evidence="4 5">60-3</strain>
    </source>
</reference>
<dbReference type="OrthoDB" id="9807829at2"/>
<sequence length="228" mass="25766">MPDLQILYEDNHLLIVNKPAGMLVQGDSTGDTPLSELVERYLIDKYDKPGRAFVGVTHRIDRPTSGAVLFAKTSKALARLNAMFQRREIHKVYHAVVCGAFPQKAGEAKNLLYRNRKQNKSYVVTEPHAEAKRAWLTYERLSVGDRYSLLAVTLHTGRHHQIRTQLSHMGYPIKGDLKYGAPRSNKDGGISLHARILSFEHPVTHEHVEVVAPYPEDDAIWSLLSHTK</sequence>
<dbReference type="InterPro" id="IPR050188">
    <property type="entry name" value="RluA_PseudoU_synthase"/>
</dbReference>
<dbReference type="Proteomes" id="UP000003303">
    <property type="component" value="Unassembled WGS sequence"/>
</dbReference>
<organism evidence="4 5">
    <name type="scientific">Porphyromonas uenonis 60-3</name>
    <dbReference type="NCBI Taxonomy" id="596327"/>
    <lineage>
        <taxon>Bacteria</taxon>
        <taxon>Pseudomonadati</taxon>
        <taxon>Bacteroidota</taxon>
        <taxon>Bacteroidia</taxon>
        <taxon>Bacteroidales</taxon>
        <taxon>Porphyromonadaceae</taxon>
        <taxon>Porphyromonas</taxon>
    </lineage>
</organism>
<dbReference type="PANTHER" id="PTHR21600:SF83">
    <property type="entry name" value="PSEUDOURIDYLATE SYNTHASE RPUSD4, MITOCHONDRIAL"/>
    <property type="match status" value="1"/>
</dbReference>
<evidence type="ECO:0000313" key="5">
    <source>
        <dbReference type="Proteomes" id="UP000003303"/>
    </source>
</evidence>
<gene>
    <name evidence="4" type="primary">rluC</name>
    <name evidence="4" type="ORF">PORUE0001_0406</name>
</gene>
<dbReference type="SUPFAM" id="SSF55120">
    <property type="entry name" value="Pseudouridine synthase"/>
    <property type="match status" value="1"/>
</dbReference>
<name>C2MD85_9PORP</name>
<evidence type="ECO:0000256" key="1">
    <source>
        <dbReference type="ARBA" id="ARBA00010876"/>
    </source>
</evidence>
<comment type="similarity">
    <text evidence="1">Belongs to the pseudouridine synthase RluA family.</text>
</comment>
<evidence type="ECO:0000313" key="4">
    <source>
        <dbReference type="EMBL" id="EEK16388.1"/>
    </source>
</evidence>
<dbReference type="EC" id="5.4.99.-" evidence="4"/>
<keyword evidence="5" id="KW-1185">Reference proteome</keyword>
<dbReference type="AlphaFoldDB" id="C2MD85"/>
<dbReference type="GO" id="GO:0009982">
    <property type="term" value="F:pseudouridine synthase activity"/>
    <property type="evidence" value="ECO:0007669"/>
    <property type="project" value="InterPro"/>
</dbReference>
<dbReference type="Gene3D" id="3.30.2350.10">
    <property type="entry name" value="Pseudouridine synthase"/>
    <property type="match status" value="1"/>
</dbReference>
<dbReference type="PANTHER" id="PTHR21600">
    <property type="entry name" value="MITOCHONDRIAL RNA PSEUDOURIDINE SYNTHASE"/>
    <property type="match status" value="1"/>
</dbReference>
<feature type="domain" description="Pseudouridine synthase RsuA/RluA-like" evidence="3">
    <location>
        <begin position="12"/>
        <end position="168"/>
    </location>
</feature>
<keyword evidence="2 4" id="KW-0413">Isomerase</keyword>
<protein>
    <submittedName>
        <fullName evidence="4">Pseudouridine synthase, RluA family</fullName>
        <ecNumber evidence="4">5.4.99.-</ecNumber>
    </submittedName>
</protein>
<dbReference type="GO" id="GO:0003723">
    <property type="term" value="F:RNA binding"/>
    <property type="evidence" value="ECO:0007669"/>
    <property type="project" value="InterPro"/>
</dbReference>
<dbReference type="EMBL" id="ACLR01000182">
    <property type="protein sequence ID" value="EEK16388.1"/>
    <property type="molecule type" value="Genomic_DNA"/>
</dbReference>
<proteinExistence type="inferred from homology"/>
<dbReference type="Pfam" id="PF00849">
    <property type="entry name" value="PseudoU_synth_2"/>
    <property type="match status" value="1"/>
</dbReference>
<dbReference type="GO" id="GO:0006396">
    <property type="term" value="P:RNA processing"/>
    <property type="evidence" value="ECO:0007669"/>
    <property type="project" value="UniProtKB-ARBA"/>
</dbReference>
<dbReference type="RefSeq" id="WP_007365829.1">
    <property type="nucleotide sequence ID" value="NZ_ACLR01000182.1"/>
</dbReference>
<dbReference type="InterPro" id="IPR020103">
    <property type="entry name" value="PsdUridine_synth_cat_dom_sf"/>
</dbReference>
<evidence type="ECO:0000256" key="2">
    <source>
        <dbReference type="ARBA" id="ARBA00023235"/>
    </source>
</evidence>
<comment type="caution">
    <text evidence="4">The sequence shown here is derived from an EMBL/GenBank/DDBJ whole genome shotgun (WGS) entry which is preliminary data.</text>
</comment>
<dbReference type="GO" id="GO:0140098">
    <property type="term" value="F:catalytic activity, acting on RNA"/>
    <property type="evidence" value="ECO:0007669"/>
    <property type="project" value="UniProtKB-ARBA"/>
</dbReference>
<dbReference type="eggNOG" id="COG0564">
    <property type="taxonomic scope" value="Bacteria"/>
</dbReference>
<evidence type="ECO:0000259" key="3">
    <source>
        <dbReference type="Pfam" id="PF00849"/>
    </source>
</evidence>
<dbReference type="CDD" id="cd02869">
    <property type="entry name" value="PseudoU_synth_RluA_like"/>
    <property type="match status" value="1"/>
</dbReference>